<gene>
    <name evidence="3" type="ORF">K2173_024619</name>
</gene>
<protein>
    <recommendedName>
        <fullName evidence="2">SRR1-like domain-containing protein</fullName>
    </recommendedName>
</protein>
<dbReference type="Proteomes" id="UP001159364">
    <property type="component" value="Linkage Group LG09"/>
</dbReference>
<evidence type="ECO:0000313" key="3">
    <source>
        <dbReference type="EMBL" id="KAJ8756072.1"/>
    </source>
</evidence>
<dbReference type="EMBL" id="JAIWQS010000009">
    <property type="protein sequence ID" value="KAJ8756072.1"/>
    <property type="molecule type" value="Genomic_DNA"/>
</dbReference>
<evidence type="ECO:0000256" key="1">
    <source>
        <dbReference type="ARBA" id="ARBA00009856"/>
    </source>
</evidence>
<dbReference type="InterPro" id="IPR040044">
    <property type="entry name" value="SRR1L"/>
</dbReference>
<feature type="domain" description="SRR1-like" evidence="2">
    <location>
        <begin position="103"/>
        <end position="263"/>
    </location>
</feature>
<sequence>MATSAKVHAVETSNVNGDWTIVVPRRGKQRRKLPTISSLEEQQQVWVPTDLESDQDRQSKLMQKMQICLKKVESSQFYHNFVEQIQNQEILDCFSRVLRSELKMETVIYGIGSIELYETPRLQLSLAILMKRKFSWIGDIEVFDPILSVTETDVLKALGCSVMSINEQGRRLATKPTLFYMPHCEAELYNNLLQANWGAEHLNHFVLFGNSFEVYQQYLEFRKSTIVDSTNYISVARKFTDEYAIRTASDEYFAAFHDSSWHFFSPQTEEHLQLFKID</sequence>
<proteinExistence type="inferred from homology"/>
<organism evidence="3 4">
    <name type="scientific">Erythroxylum novogranatense</name>
    <dbReference type="NCBI Taxonomy" id="1862640"/>
    <lineage>
        <taxon>Eukaryota</taxon>
        <taxon>Viridiplantae</taxon>
        <taxon>Streptophyta</taxon>
        <taxon>Embryophyta</taxon>
        <taxon>Tracheophyta</taxon>
        <taxon>Spermatophyta</taxon>
        <taxon>Magnoliopsida</taxon>
        <taxon>eudicotyledons</taxon>
        <taxon>Gunneridae</taxon>
        <taxon>Pentapetalae</taxon>
        <taxon>rosids</taxon>
        <taxon>fabids</taxon>
        <taxon>Malpighiales</taxon>
        <taxon>Erythroxylaceae</taxon>
        <taxon>Erythroxylum</taxon>
    </lineage>
</organism>
<comment type="caution">
    <text evidence="3">The sequence shown here is derived from an EMBL/GenBank/DDBJ whole genome shotgun (WGS) entry which is preliminary data.</text>
</comment>
<keyword evidence="4" id="KW-1185">Reference proteome</keyword>
<dbReference type="PANTHER" id="PTHR28626:SF3">
    <property type="entry name" value="SRR1-LIKE PROTEIN"/>
    <property type="match status" value="1"/>
</dbReference>
<dbReference type="AlphaFoldDB" id="A0AAV8SUU8"/>
<dbReference type="GO" id="GO:0005737">
    <property type="term" value="C:cytoplasm"/>
    <property type="evidence" value="ECO:0007669"/>
    <property type="project" value="TreeGrafter"/>
</dbReference>
<dbReference type="GO" id="GO:0005634">
    <property type="term" value="C:nucleus"/>
    <property type="evidence" value="ECO:0007669"/>
    <property type="project" value="TreeGrafter"/>
</dbReference>
<reference evidence="3 4" key="1">
    <citation type="submission" date="2021-09" db="EMBL/GenBank/DDBJ databases">
        <title>Genomic insights and catalytic innovation underlie evolution of tropane alkaloids biosynthesis.</title>
        <authorList>
            <person name="Wang Y.-J."/>
            <person name="Tian T."/>
            <person name="Huang J.-P."/>
            <person name="Huang S.-X."/>
        </authorList>
    </citation>
    <scope>NUCLEOTIDE SEQUENCE [LARGE SCALE GENOMIC DNA]</scope>
    <source>
        <strain evidence="3">KIB-2018</strain>
        <tissue evidence="3">Leaf</tissue>
    </source>
</reference>
<comment type="similarity">
    <text evidence="1">Belongs to the SRR1 family.</text>
</comment>
<dbReference type="InterPro" id="IPR012942">
    <property type="entry name" value="SRR1-like"/>
</dbReference>
<evidence type="ECO:0000313" key="4">
    <source>
        <dbReference type="Proteomes" id="UP001159364"/>
    </source>
</evidence>
<accession>A0AAV8SUU8</accession>
<name>A0AAV8SUU8_9ROSI</name>
<dbReference type="Pfam" id="PF07985">
    <property type="entry name" value="SRR1"/>
    <property type="match status" value="1"/>
</dbReference>
<evidence type="ECO:0000259" key="2">
    <source>
        <dbReference type="Pfam" id="PF07985"/>
    </source>
</evidence>
<dbReference type="PANTHER" id="PTHR28626">
    <property type="entry name" value="SRR1-LIKE PROTEIN"/>
    <property type="match status" value="1"/>
</dbReference>